<feature type="domain" description="PhnB-like" evidence="1">
    <location>
        <begin position="11"/>
        <end position="129"/>
    </location>
</feature>
<dbReference type="AlphaFoldDB" id="A0A917H1E4"/>
<evidence type="ECO:0000259" key="1">
    <source>
        <dbReference type="Pfam" id="PF06983"/>
    </source>
</evidence>
<dbReference type="Proteomes" id="UP000600247">
    <property type="component" value="Unassembled WGS sequence"/>
</dbReference>
<gene>
    <name evidence="2" type="ORF">GCM10010918_18140</name>
</gene>
<sequence length="131" mass="14220">MGAQLTPYILSEDARVQAAFYKEALGGEVLSVATHGQIPGTPEAIKEKVMHLSMTAAGNNSIFMSDAFGPVSFTGSLNLSLTYDNEPEARTAYTNLGEGGSFKYPFELQPWGAYYGEVVDKFGVTWQIVKQ</sequence>
<accession>A0A917H1E4</accession>
<name>A0A917H1E4_9BACL</name>
<dbReference type="Pfam" id="PF06983">
    <property type="entry name" value="3-dmu-9_3-mt"/>
    <property type="match status" value="1"/>
</dbReference>
<dbReference type="InterPro" id="IPR029068">
    <property type="entry name" value="Glyas_Bleomycin-R_OHBP_Dase"/>
</dbReference>
<dbReference type="InterPro" id="IPR028973">
    <property type="entry name" value="PhnB-like"/>
</dbReference>
<dbReference type="CDD" id="cd06588">
    <property type="entry name" value="PhnB_like"/>
    <property type="match status" value="1"/>
</dbReference>
<evidence type="ECO:0000313" key="3">
    <source>
        <dbReference type="Proteomes" id="UP000600247"/>
    </source>
</evidence>
<dbReference type="SUPFAM" id="SSF54593">
    <property type="entry name" value="Glyoxalase/Bleomycin resistance protein/Dihydroxybiphenyl dioxygenase"/>
    <property type="match status" value="1"/>
</dbReference>
<protein>
    <submittedName>
        <fullName evidence="2">VOC family protein</fullName>
    </submittedName>
</protein>
<keyword evidence="3" id="KW-1185">Reference proteome</keyword>
<dbReference type="EMBL" id="BMHY01000003">
    <property type="protein sequence ID" value="GGG64446.1"/>
    <property type="molecule type" value="Genomic_DNA"/>
</dbReference>
<comment type="caution">
    <text evidence="2">The sequence shown here is derived from an EMBL/GenBank/DDBJ whole genome shotgun (WGS) entry which is preliminary data.</text>
</comment>
<dbReference type="PANTHER" id="PTHR33990">
    <property type="entry name" value="PROTEIN YJDN-RELATED"/>
    <property type="match status" value="1"/>
</dbReference>
<organism evidence="2 3">
    <name type="scientific">Paenibacillus radicis</name>
    <name type="common">ex Gao et al. 2016</name>
    <dbReference type="NCBI Taxonomy" id="1737354"/>
    <lineage>
        <taxon>Bacteria</taxon>
        <taxon>Bacillati</taxon>
        <taxon>Bacillota</taxon>
        <taxon>Bacilli</taxon>
        <taxon>Bacillales</taxon>
        <taxon>Paenibacillaceae</taxon>
        <taxon>Paenibacillus</taxon>
    </lineage>
</organism>
<dbReference type="RefSeq" id="WP_188888630.1">
    <property type="nucleotide sequence ID" value="NZ_BMHY01000003.1"/>
</dbReference>
<dbReference type="PANTHER" id="PTHR33990:SF1">
    <property type="entry name" value="PROTEIN YJDN"/>
    <property type="match status" value="1"/>
</dbReference>
<proteinExistence type="predicted"/>
<dbReference type="Gene3D" id="3.10.180.10">
    <property type="entry name" value="2,3-Dihydroxybiphenyl 1,2-Dioxygenase, domain 1"/>
    <property type="match status" value="1"/>
</dbReference>
<evidence type="ECO:0000313" key="2">
    <source>
        <dbReference type="EMBL" id="GGG64446.1"/>
    </source>
</evidence>
<reference evidence="2 3" key="1">
    <citation type="journal article" date="2014" name="Int. J. Syst. Evol. Microbiol.">
        <title>Complete genome sequence of Corynebacterium casei LMG S-19264T (=DSM 44701T), isolated from a smear-ripened cheese.</title>
        <authorList>
            <consortium name="US DOE Joint Genome Institute (JGI-PGF)"/>
            <person name="Walter F."/>
            <person name="Albersmeier A."/>
            <person name="Kalinowski J."/>
            <person name="Ruckert C."/>
        </authorList>
    </citation>
    <scope>NUCLEOTIDE SEQUENCE [LARGE SCALE GENOMIC DNA]</scope>
    <source>
        <strain evidence="2 3">CGMCC 1.15286</strain>
    </source>
</reference>